<keyword evidence="7" id="KW-1185">Reference proteome</keyword>
<dbReference type="InterPro" id="IPR003439">
    <property type="entry name" value="ABC_transporter-like_ATP-bd"/>
</dbReference>
<dbReference type="Pfam" id="PF00005">
    <property type="entry name" value="ABC_tran"/>
    <property type="match status" value="1"/>
</dbReference>
<dbReference type="Gene3D" id="3.40.50.300">
    <property type="entry name" value="P-loop containing nucleotide triphosphate hydrolases"/>
    <property type="match status" value="1"/>
</dbReference>
<keyword evidence="3" id="KW-0547">Nucleotide-binding</keyword>
<evidence type="ECO:0000256" key="3">
    <source>
        <dbReference type="ARBA" id="ARBA00022741"/>
    </source>
</evidence>
<comment type="similarity">
    <text evidence="1">Belongs to the ABC transporter superfamily.</text>
</comment>
<reference evidence="6" key="1">
    <citation type="submission" date="2022-09" db="EMBL/GenBank/DDBJ databases">
        <title>Genome analysis and characterization of larvicidal activity of Brevibacillus strains.</title>
        <authorList>
            <person name="Patrusheva E.V."/>
            <person name="Izotova A.O."/>
            <person name="Toshchakov S.V."/>
            <person name="Sineoky S.P."/>
        </authorList>
    </citation>
    <scope>NUCLEOTIDE SEQUENCE</scope>
    <source>
        <strain evidence="6">VKPM_B-13244</strain>
    </source>
</reference>
<dbReference type="PROSITE" id="PS00211">
    <property type="entry name" value="ABC_TRANSPORTER_1"/>
    <property type="match status" value="1"/>
</dbReference>
<keyword evidence="2" id="KW-0813">Transport</keyword>
<dbReference type="RefSeq" id="WP_258417554.1">
    <property type="nucleotide sequence ID" value="NZ_JAPTNG010000009.1"/>
</dbReference>
<dbReference type="PROSITE" id="PS50893">
    <property type="entry name" value="ABC_TRANSPORTER_2"/>
    <property type="match status" value="1"/>
</dbReference>
<comment type="caution">
    <text evidence="6">The sequence shown here is derived from an EMBL/GenBank/DDBJ whole genome shotgun (WGS) entry which is preliminary data.</text>
</comment>
<sequence>MLINIREKGGRYVADAVLSVACLQKSIKKKRLIHDITFDVRAGEVFGFLGPNGAGKTTTIRMLVGLTKPDGGEIKIGGYSLQNHFLKAIDQVGCIVENPELYPFLTGQENLEMFARMSKKVSSERIREVVEQVELTEAIHERVKTYSLGMRQRLGIAQALLHRPRLLILDEPTNGLDPAGIRELRQFIRRLALEERIGVFISSHMLSEIELMCDRVAIINKGRVISVGYVKELMEQFADQVNWKFRDNNLPKAVELMQASPYVYELMALSDGRVKCRMETDKIAEVNRSLIHTGVDVIGIEEKAVTLEDLFLTLTQDESVDEEGKHA</sequence>
<evidence type="ECO:0000313" key="6">
    <source>
        <dbReference type="EMBL" id="MCZ0831677.1"/>
    </source>
</evidence>
<keyword evidence="4 6" id="KW-0067">ATP-binding</keyword>
<evidence type="ECO:0000313" key="7">
    <source>
        <dbReference type="Proteomes" id="UP001067708"/>
    </source>
</evidence>
<accession>A0ABT4HZD4</accession>
<dbReference type="SUPFAM" id="SSF52540">
    <property type="entry name" value="P-loop containing nucleoside triphosphate hydrolases"/>
    <property type="match status" value="1"/>
</dbReference>
<evidence type="ECO:0000256" key="2">
    <source>
        <dbReference type="ARBA" id="ARBA00022448"/>
    </source>
</evidence>
<dbReference type="InterPro" id="IPR017871">
    <property type="entry name" value="ABC_transporter-like_CS"/>
</dbReference>
<dbReference type="PANTHER" id="PTHR43335:SF4">
    <property type="entry name" value="ABC TRANSPORTER, ATP-BINDING PROTEIN"/>
    <property type="match status" value="1"/>
</dbReference>
<evidence type="ECO:0000256" key="1">
    <source>
        <dbReference type="ARBA" id="ARBA00005417"/>
    </source>
</evidence>
<dbReference type="Proteomes" id="UP001067708">
    <property type="component" value="Unassembled WGS sequence"/>
</dbReference>
<proteinExistence type="inferred from homology"/>
<dbReference type="InterPro" id="IPR027417">
    <property type="entry name" value="P-loop_NTPase"/>
</dbReference>
<dbReference type="GO" id="GO:0005524">
    <property type="term" value="F:ATP binding"/>
    <property type="evidence" value="ECO:0007669"/>
    <property type="project" value="UniProtKB-KW"/>
</dbReference>
<feature type="domain" description="ABC transporter" evidence="5">
    <location>
        <begin position="18"/>
        <end position="246"/>
    </location>
</feature>
<dbReference type="CDD" id="cd03268">
    <property type="entry name" value="ABC_BcrA_bacitracin_resist"/>
    <property type="match status" value="1"/>
</dbReference>
<evidence type="ECO:0000259" key="5">
    <source>
        <dbReference type="PROSITE" id="PS50893"/>
    </source>
</evidence>
<organism evidence="6 7">
    <name type="scientific">Brevibacillus halotolerans</name>
    <dbReference type="NCBI Taxonomy" id="1507437"/>
    <lineage>
        <taxon>Bacteria</taxon>
        <taxon>Bacillati</taxon>
        <taxon>Bacillota</taxon>
        <taxon>Bacilli</taxon>
        <taxon>Bacillales</taxon>
        <taxon>Paenibacillaceae</taxon>
        <taxon>Brevibacillus</taxon>
    </lineage>
</organism>
<protein>
    <submittedName>
        <fullName evidence="6">ABC transporter ATP-binding protein</fullName>
    </submittedName>
</protein>
<dbReference type="PANTHER" id="PTHR43335">
    <property type="entry name" value="ABC TRANSPORTER, ATP-BINDING PROTEIN"/>
    <property type="match status" value="1"/>
</dbReference>
<gene>
    <name evidence="6" type="ORF">O0535_13105</name>
</gene>
<evidence type="ECO:0000256" key="4">
    <source>
        <dbReference type="ARBA" id="ARBA00022840"/>
    </source>
</evidence>
<dbReference type="SMART" id="SM00382">
    <property type="entry name" value="AAA"/>
    <property type="match status" value="1"/>
</dbReference>
<dbReference type="EMBL" id="JAPTNG010000009">
    <property type="protein sequence ID" value="MCZ0831677.1"/>
    <property type="molecule type" value="Genomic_DNA"/>
</dbReference>
<name>A0ABT4HZD4_9BACL</name>
<dbReference type="InterPro" id="IPR003593">
    <property type="entry name" value="AAA+_ATPase"/>
</dbReference>